<reference evidence="1" key="1">
    <citation type="journal article" date="2021" name="Proc. Natl. Acad. Sci. U.S.A.">
        <title>A Catalog of Tens of Thousands of Viruses from Human Metagenomes Reveals Hidden Associations with Chronic Diseases.</title>
        <authorList>
            <person name="Tisza M.J."/>
            <person name="Buck C.B."/>
        </authorList>
    </citation>
    <scope>NUCLEOTIDE SEQUENCE</scope>
    <source>
        <strain evidence="1">Ctgsk7</strain>
    </source>
</reference>
<name>A0A8S5PYD0_9CAUD</name>
<proteinExistence type="predicted"/>
<organism evidence="1">
    <name type="scientific">Myoviridae sp. ctgsk7</name>
    <dbReference type="NCBI Taxonomy" id="2825151"/>
    <lineage>
        <taxon>Viruses</taxon>
        <taxon>Duplodnaviria</taxon>
        <taxon>Heunggongvirae</taxon>
        <taxon>Uroviricota</taxon>
        <taxon>Caudoviricetes</taxon>
    </lineage>
</organism>
<sequence>MNAEIEKIKEFFKLNHIYFASNTRNPRVGSLFEKSYNLYSPLIDEETDNFILINGSNYNYGYKCFLEMIEYALYGKKYPRIDYIVYIDEDCFISDLKTLKNIVEDFISSDRTFAGIPDGGVCCHRNHNNIAINTFFTIFNIRQIRDLFKGIEQDQFKKHIVPAIESYSFERFSKECPYNKMNELFNDTKVCAKHSTFIKNFYGEPEYCNIVRNDPNNPIEPHQEPYSSKLDNFEPYYKLFFYLMKLGAKPYYIVGADAWKDNEKNVIDNMGGICTALFYNYVPFCYHTWFARCYVPEADIEHVKTLPNSELFLKHTDRINQVYNWVIKHQRKL</sequence>
<protein>
    <submittedName>
        <fullName evidence="1">Uncharacterized protein</fullName>
    </submittedName>
</protein>
<evidence type="ECO:0000313" key="1">
    <source>
        <dbReference type="EMBL" id="DAE11507.1"/>
    </source>
</evidence>
<accession>A0A8S5PYD0</accession>
<dbReference type="EMBL" id="BK015533">
    <property type="protein sequence ID" value="DAE11507.1"/>
    <property type="molecule type" value="Genomic_DNA"/>
</dbReference>